<evidence type="ECO:0000256" key="7">
    <source>
        <dbReference type="SAM" id="Phobius"/>
    </source>
</evidence>
<dbReference type="Proteomes" id="UP000701801">
    <property type="component" value="Unassembled WGS sequence"/>
</dbReference>
<dbReference type="GO" id="GO:0022857">
    <property type="term" value="F:transmembrane transporter activity"/>
    <property type="evidence" value="ECO:0007669"/>
    <property type="project" value="InterPro"/>
</dbReference>
<evidence type="ECO:0000256" key="6">
    <source>
        <dbReference type="ARBA" id="ARBA00023180"/>
    </source>
</evidence>
<feature type="domain" description="Major facilitator superfamily (MFS) profile" evidence="8">
    <location>
        <begin position="27"/>
        <end position="459"/>
    </location>
</feature>
<feature type="transmembrane region" description="Helical" evidence="7">
    <location>
        <begin position="86"/>
        <end position="110"/>
    </location>
</feature>
<protein>
    <recommendedName>
        <fullName evidence="8">Major facilitator superfamily (MFS) profile domain-containing protein</fullName>
    </recommendedName>
</protein>
<name>A0A9N9Q7J5_9HELO</name>
<organism evidence="9 10">
    <name type="scientific">Hymenoscyphus albidus</name>
    <dbReference type="NCBI Taxonomy" id="595503"/>
    <lineage>
        <taxon>Eukaryota</taxon>
        <taxon>Fungi</taxon>
        <taxon>Dikarya</taxon>
        <taxon>Ascomycota</taxon>
        <taxon>Pezizomycotina</taxon>
        <taxon>Leotiomycetes</taxon>
        <taxon>Helotiales</taxon>
        <taxon>Helotiaceae</taxon>
        <taxon>Hymenoscyphus</taxon>
    </lineage>
</organism>
<feature type="transmembrane region" description="Helical" evidence="7">
    <location>
        <begin position="158"/>
        <end position="180"/>
    </location>
</feature>
<keyword evidence="5 7" id="KW-0472">Membrane</keyword>
<dbReference type="EMBL" id="CAJVRM010000191">
    <property type="protein sequence ID" value="CAG8976786.1"/>
    <property type="molecule type" value="Genomic_DNA"/>
</dbReference>
<feature type="transmembrane region" description="Helical" evidence="7">
    <location>
        <begin position="402"/>
        <end position="431"/>
    </location>
</feature>
<dbReference type="PRINTS" id="PR01036">
    <property type="entry name" value="TCRTETB"/>
</dbReference>
<sequence>MEPNSPPTETSPNERTSHPQDWRFWAVFPGLCLASFLCALDSTILSTVLPTIVMELKPSWKTVWMINSYTLTFTAVQPIYGQSADLFGRKICIITAIILFIIGSGICGGAKNTDMLIAGRAVQGLGGGGLSILPAMVVRDVHWAGYWGVMADHIGWRWVFWLNLPVGGLALGLVVAFLWLNVAHAEDESTTAWTWKQVARIDYLGCLFMMGAVTSILIAISGTGSTSMVYFQAVKGASPQQSGINTLAGAIPMVPFGILGGFIIARTGHYRLNQLFGFGLAALAIGCFSILDQHSSTSTWVLLQIVLAMGAGIVLTALLPAIQAPLAEFDVASATATWGLVQSLGFLRGVAMPSSIFENRFLAIINRITNVNVRDELRLGGAYAHASNAYISSLDSRTQSEVIGIFVASLRLVWEIGAGIAVLGFVASLFLKEVELRETLETEYGYKVKSEQLILKEDG</sequence>
<evidence type="ECO:0000313" key="9">
    <source>
        <dbReference type="EMBL" id="CAG8976786.1"/>
    </source>
</evidence>
<proteinExistence type="predicted"/>
<keyword evidence="3 7" id="KW-0812">Transmembrane</keyword>
<comment type="caution">
    <text evidence="9">The sequence shown here is derived from an EMBL/GenBank/DDBJ whole genome shotgun (WGS) entry which is preliminary data.</text>
</comment>
<feature type="transmembrane region" description="Helical" evidence="7">
    <location>
        <begin position="201"/>
        <end position="224"/>
    </location>
</feature>
<dbReference type="SUPFAM" id="SSF103473">
    <property type="entry name" value="MFS general substrate transporter"/>
    <property type="match status" value="1"/>
</dbReference>
<evidence type="ECO:0000256" key="1">
    <source>
        <dbReference type="ARBA" id="ARBA00004141"/>
    </source>
</evidence>
<keyword evidence="10" id="KW-1185">Reference proteome</keyword>
<reference evidence="9" key="1">
    <citation type="submission" date="2021-07" db="EMBL/GenBank/DDBJ databases">
        <authorList>
            <person name="Durling M."/>
        </authorList>
    </citation>
    <scope>NUCLEOTIDE SEQUENCE</scope>
</reference>
<dbReference type="PANTHER" id="PTHR23501">
    <property type="entry name" value="MAJOR FACILITATOR SUPERFAMILY"/>
    <property type="match status" value="1"/>
</dbReference>
<keyword evidence="4 7" id="KW-1133">Transmembrane helix</keyword>
<dbReference type="Gene3D" id="1.20.1720.10">
    <property type="entry name" value="Multidrug resistance protein D"/>
    <property type="match status" value="2"/>
</dbReference>
<dbReference type="InterPro" id="IPR020846">
    <property type="entry name" value="MFS_dom"/>
</dbReference>
<evidence type="ECO:0000256" key="5">
    <source>
        <dbReference type="ARBA" id="ARBA00023136"/>
    </source>
</evidence>
<evidence type="ECO:0000256" key="3">
    <source>
        <dbReference type="ARBA" id="ARBA00022692"/>
    </source>
</evidence>
<accession>A0A9N9Q7J5</accession>
<keyword evidence="6" id="KW-0325">Glycoprotein</keyword>
<evidence type="ECO:0000259" key="8">
    <source>
        <dbReference type="PROSITE" id="PS50850"/>
    </source>
</evidence>
<dbReference type="GO" id="GO:0005886">
    <property type="term" value="C:plasma membrane"/>
    <property type="evidence" value="ECO:0007669"/>
    <property type="project" value="TreeGrafter"/>
</dbReference>
<feature type="transmembrane region" description="Helical" evidence="7">
    <location>
        <begin position="62"/>
        <end position="80"/>
    </location>
</feature>
<dbReference type="OrthoDB" id="10021397at2759"/>
<gene>
    <name evidence="9" type="ORF">HYALB_00012029</name>
</gene>
<feature type="transmembrane region" description="Helical" evidence="7">
    <location>
        <begin position="244"/>
        <end position="265"/>
    </location>
</feature>
<feature type="transmembrane region" description="Helical" evidence="7">
    <location>
        <begin position="117"/>
        <end position="138"/>
    </location>
</feature>
<evidence type="ECO:0000256" key="4">
    <source>
        <dbReference type="ARBA" id="ARBA00022989"/>
    </source>
</evidence>
<dbReference type="Pfam" id="PF07690">
    <property type="entry name" value="MFS_1"/>
    <property type="match status" value="2"/>
</dbReference>
<dbReference type="InterPro" id="IPR011701">
    <property type="entry name" value="MFS"/>
</dbReference>
<comment type="subcellular location">
    <subcellularLocation>
        <location evidence="1">Membrane</location>
        <topology evidence="1">Multi-pass membrane protein</topology>
    </subcellularLocation>
</comment>
<dbReference type="InterPro" id="IPR036259">
    <property type="entry name" value="MFS_trans_sf"/>
</dbReference>
<dbReference type="PROSITE" id="PS50850">
    <property type="entry name" value="MFS"/>
    <property type="match status" value="1"/>
</dbReference>
<dbReference type="AlphaFoldDB" id="A0A9N9Q7J5"/>
<dbReference type="PANTHER" id="PTHR23501:SF187">
    <property type="entry name" value="MAJOR FACILITATOR SUPERFAMILY (MFS) PROFILE DOMAIN-CONTAINING PROTEIN"/>
    <property type="match status" value="1"/>
</dbReference>
<evidence type="ECO:0000256" key="2">
    <source>
        <dbReference type="ARBA" id="ARBA00022448"/>
    </source>
</evidence>
<keyword evidence="2" id="KW-0813">Transport</keyword>
<feature type="transmembrane region" description="Helical" evidence="7">
    <location>
        <begin position="272"/>
        <end position="291"/>
    </location>
</feature>
<feature type="transmembrane region" description="Helical" evidence="7">
    <location>
        <begin position="297"/>
        <end position="319"/>
    </location>
</feature>
<evidence type="ECO:0000313" key="10">
    <source>
        <dbReference type="Proteomes" id="UP000701801"/>
    </source>
</evidence>
<feature type="transmembrane region" description="Helical" evidence="7">
    <location>
        <begin position="24"/>
        <end position="50"/>
    </location>
</feature>